<dbReference type="OrthoDB" id="9809462at2"/>
<organism evidence="2 3">
    <name type="scientific">Nakamurella flava</name>
    <dbReference type="NCBI Taxonomy" id="2576308"/>
    <lineage>
        <taxon>Bacteria</taxon>
        <taxon>Bacillati</taxon>
        <taxon>Actinomycetota</taxon>
        <taxon>Actinomycetes</taxon>
        <taxon>Nakamurellales</taxon>
        <taxon>Nakamurellaceae</taxon>
        <taxon>Nakamurella</taxon>
    </lineage>
</organism>
<sequence length="165" mass="17498">MAPAHAPTPDPLDARLLLALDDEPDATVLGLSRKLGIARNTVHARLQRLTAADGPVRDFTRRVDPAGLGYPLTAFVSVAVSQSEGPAVIGRLQELPEVVQIHLTTGEADLLVTVVARDTADLLRVTTAMLSVPGVMRTNSTMSLSEAMPLRVRPLLEQLAAGGPR</sequence>
<dbReference type="AlphaFoldDB" id="A0A4U6QK98"/>
<dbReference type="PANTHER" id="PTHR30154">
    <property type="entry name" value="LEUCINE-RESPONSIVE REGULATORY PROTEIN"/>
    <property type="match status" value="1"/>
</dbReference>
<comment type="caution">
    <text evidence="2">The sequence shown here is derived from an EMBL/GenBank/DDBJ whole genome shotgun (WGS) entry which is preliminary data.</text>
</comment>
<evidence type="ECO:0000313" key="3">
    <source>
        <dbReference type="Proteomes" id="UP000306985"/>
    </source>
</evidence>
<dbReference type="SMART" id="SM00344">
    <property type="entry name" value="HTH_ASNC"/>
    <property type="match status" value="1"/>
</dbReference>
<dbReference type="InterPro" id="IPR036388">
    <property type="entry name" value="WH-like_DNA-bd_sf"/>
</dbReference>
<dbReference type="InterPro" id="IPR011008">
    <property type="entry name" value="Dimeric_a/b-barrel"/>
</dbReference>
<dbReference type="Proteomes" id="UP000306985">
    <property type="component" value="Unassembled WGS sequence"/>
</dbReference>
<dbReference type="Gene3D" id="3.30.70.920">
    <property type="match status" value="1"/>
</dbReference>
<reference evidence="2 3" key="1">
    <citation type="submission" date="2019-05" db="EMBL/GenBank/DDBJ databases">
        <title>Nakamurella sp. N5BH11, whole genome shotgun sequence.</title>
        <authorList>
            <person name="Tuo L."/>
        </authorList>
    </citation>
    <scope>NUCLEOTIDE SEQUENCE [LARGE SCALE GENOMIC DNA]</scope>
    <source>
        <strain evidence="2 3">N5BH11</strain>
    </source>
</reference>
<dbReference type="PANTHER" id="PTHR30154:SF34">
    <property type="entry name" value="TRANSCRIPTIONAL REGULATOR AZLB"/>
    <property type="match status" value="1"/>
</dbReference>
<keyword evidence="3" id="KW-1185">Reference proteome</keyword>
<dbReference type="Gene3D" id="1.10.10.10">
    <property type="entry name" value="Winged helix-like DNA-binding domain superfamily/Winged helix DNA-binding domain"/>
    <property type="match status" value="1"/>
</dbReference>
<dbReference type="InterPro" id="IPR019887">
    <property type="entry name" value="Tscrpt_reg_AsnC/Lrp_C"/>
</dbReference>
<dbReference type="GO" id="GO:0043200">
    <property type="term" value="P:response to amino acid"/>
    <property type="evidence" value="ECO:0007669"/>
    <property type="project" value="TreeGrafter"/>
</dbReference>
<evidence type="ECO:0000259" key="1">
    <source>
        <dbReference type="Pfam" id="PF01037"/>
    </source>
</evidence>
<dbReference type="Pfam" id="PF01037">
    <property type="entry name" value="AsnC_trans_reg"/>
    <property type="match status" value="1"/>
</dbReference>
<name>A0A4U6QK98_9ACTN</name>
<dbReference type="SUPFAM" id="SSF46785">
    <property type="entry name" value="Winged helix' DNA-binding domain"/>
    <property type="match status" value="1"/>
</dbReference>
<proteinExistence type="predicted"/>
<dbReference type="RefSeq" id="WP_137447840.1">
    <property type="nucleotide sequence ID" value="NZ_SZZH01000001.1"/>
</dbReference>
<dbReference type="EMBL" id="SZZH01000001">
    <property type="protein sequence ID" value="TKV60536.1"/>
    <property type="molecule type" value="Genomic_DNA"/>
</dbReference>
<protein>
    <submittedName>
        <fullName evidence="2">Lrp/AsnC family transcriptional regulator</fullName>
    </submittedName>
</protein>
<gene>
    <name evidence="2" type="ORF">FDO65_02175</name>
</gene>
<dbReference type="SUPFAM" id="SSF54909">
    <property type="entry name" value="Dimeric alpha+beta barrel"/>
    <property type="match status" value="1"/>
</dbReference>
<feature type="domain" description="Transcription regulator AsnC/Lrp ligand binding" evidence="1">
    <location>
        <begin position="76"/>
        <end position="146"/>
    </location>
</feature>
<accession>A0A4U6QK98</accession>
<dbReference type="Pfam" id="PF13412">
    <property type="entry name" value="HTH_24"/>
    <property type="match status" value="1"/>
</dbReference>
<dbReference type="GO" id="GO:0043565">
    <property type="term" value="F:sequence-specific DNA binding"/>
    <property type="evidence" value="ECO:0007669"/>
    <property type="project" value="TreeGrafter"/>
</dbReference>
<dbReference type="InterPro" id="IPR019888">
    <property type="entry name" value="Tscrpt_reg_AsnC-like"/>
</dbReference>
<evidence type="ECO:0000313" key="2">
    <source>
        <dbReference type="EMBL" id="TKV60536.1"/>
    </source>
</evidence>
<dbReference type="InterPro" id="IPR036390">
    <property type="entry name" value="WH_DNA-bd_sf"/>
</dbReference>
<dbReference type="GO" id="GO:0005829">
    <property type="term" value="C:cytosol"/>
    <property type="evidence" value="ECO:0007669"/>
    <property type="project" value="TreeGrafter"/>
</dbReference>